<evidence type="ECO:0000313" key="12">
    <source>
        <dbReference type="Proteomes" id="UP000002051"/>
    </source>
</evidence>
<protein>
    <recommendedName>
        <fullName evidence="1">ADP-ribosyl cyclase/cyclic ADP-ribose hydrolase</fullName>
        <ecNumber evidence="1">3.2.2.6</ecNumber>
    </recommendedName>
</protein>
<dbReference type="SMART" id="SM00255">
    <property type="entry name" value="TIR"/>
    <property type="match status" value="1"/>
</dbReference>
<dbReference type="PaxDb" id="3880-AET02116"/>
<evidence type="ECO:0000256" key="4">
    <source>
        <dbReference type="ARBA" id="ARBA00022801"/>
    </source>
</evidence>
<reference evidence="10 12" key="2">
    <citation type="journal article" date="2014" name="BMC Genomics">
        <title>An improved genome release (version Mt4.0) for the model legume Medicago truncatula.</title>
        <authorList>
            <person name="Tang H."/>
            <person name="Krishnakumar V."/>
            <person name="Bidwell S."/>
            <person name="Rosen B."/>
            <person name="Chan A."/>
            <person name="Zhou S."/>
            <person name="Gentzbittel L."/>
            <person name="Childs K.L."/>
            <person name="Yandell M."/>
            <person name="Gundlach H."/>
            <person name="Mayer K.F."/>
            <person name="Schwartz D.C."/>
            <person name="Town C.D."/>
        </authorList>
    </citation>
    <scope>GENOME REANNOTATION</scope>
    <source>
        <strain evidence="11 12">cv. Jemalong A17</strain>
    </source>
</reference>
<dbReference type="InterPro" id="IPR058192">
    <property type="entry name" value="WHD_ROQ1-like"/>
</dbReference>
<keyword evidence="6" id="KW-0520">NAD</keyword>
<evidence type="ECO:0000256" key="2">
    <source>
        <dbReference type="ARBA" id="ARBA00022614"/>
    </source>
</evidence>
<dbReference type="InterPro" id="IPR002182">
    <property type="entry name" value="NB-ARC"/>
</dbReference>
<sequence length="1151" mass="130207">MASSSSSSSPFKKHDVFISFRGEDTRTNFTSFLHAALCKNHIETYIDYRIEKGEEVWEELEKAIKASALFLVVFSENYASSTWCLNELVEIMKCKKNDEDNVVVIPVFYRIEASHVRKQTGSYHTALLKQKKQGKDKIQRWKIALFEVANLSGFDSSTYRTEADLIGDIIKAVLQKLNQKYTNELRCLFIPDENYSSIESLLKVDSREVRTIGIWGMGGIGKTTLAAAIFQKVSSMYEGSCFLENVTEESKRHGLSYTYNRLLSKLLGEDLHIETPKVISSMVMKRLKRMKAFIVLDDVRTLELLDNLIGAGHDCLGVGSRVIVTTRDKHVLTGGGIDEIHQVKEMNSQNSIRLFSLNAFKKILPNEGYEEISNNVVSYTKGNPLALKVLGSFLRTKSKKEWNSALNKLKEIPNAEIQKVLRLSYDELDDTEKNIFLDVACFFKGFGSSSSVTKILNACGFFADIGIRNLLDKALVTITSENFIKMHDLIKQMGREIVREESIKNPRQRSRLWNADEICDVLTDNNGTTAVESICLDMDQTTCINLNSNAFTKMPNLKMLAFNDHHQDVMGFNSVHLLEGVDFFPNNLRSFGWSAYPLNSLPSNFSPSNLVELYLPYSNLEKLWNGAQNFPSLERIDLSKSARLLECPNFSNAPNLKHIKLENCESICHVDPSIFNLPKLEDLNVSGCKSLKSLYSSTRSQSFQRLYAGECYNLQEFISMPQNTNDPSTTTTGLTSSTLLIRNLDVFTFPICESLVDLPENFSYDITLSDSKMNDKDTLTTLHKLLPSPCFRYVRGLCFSYCHNLSEIPDSISLLSSLENLGLFACPIISLPESINCLPRLMFFEVANCEMLQSIPSLPQSIQSFRVWNCESLQNVIELGTKPLLPADVLENKEEAASDNNDDDGYNYSYNWDTLIKGKICYMLPAGNFKNGDWFHYHSTQTLVSIELPPSDNLGFIFYLVLSQVQSYRIGYHGSFGCECYLETTCGECISIRSFFVDESVLLNPHTPLHIFSDHLFLWYDAQCCKQIMEAVKEIKANDMSAIHNSKLTFKFFARTQDNMEAAIKECGFRWIYSSEGQVVEEEEGCESETSKETHTVEGSESDEQEETVPPAMNFQQSVYGTPNLEAVETKDLRSVLEELLHIGFGGDLML</sequence>
<reference evidence="10 12" key="1">
    <citation type="journal article" date="2011" name="Nature">
        <title>The Medicago genome provides insight into the evolution of rhizobial symbioses.</title>
        <authorList>
            <person name="Young N.D."/>
            <person name="Debelle F."/>
            <person name="Oldroyd G.E."/>
            <person name="Geurts R."/>
            <person name="Cannon S.B."/>
            <person name="Udvardi M.K."/>
            <person name="Benedito V.A."/>
            <person name="Mayer K.F."/>
            <person name="Gouzy J."/>
            <person name="Schoof H."/>
            <person name="Van de Peer Y."/>
            <person name="Proost S."/>
            <person name="Cook D.R."/>
            <person name="Meyers B.C."/>
            <person name="Spannagl M."/>
            <person name="Cheung F."/>
            <person name="De Mita S."/>
            <person name="Krishnakumar V."/>
            <person name="Gundlach H."/>
            <person name="Zhou S."/>
            <person name="Mudge J."/>
            <person name="Bharti A.K."/>
            <person name="Murray J.D."/>
            <person name="Naoumkina M.A."/>
            <person name="Rosen B."/>
            <person name="Silverstein K.A."/>
            <person name="Tang H."/>
            <person name="Rombauts S."/>
            <person name="Zhao P.X."/>
            <person name="Zhou P."/>
            <person name="Barbe V."/>
            <person name="Bardou P."/>
            <person name="Bechner M."/>
            <person name="Bellec A."/>
            <person name="Berger A."/>
            <person name="Berges H."/>
            <person name="Bidwell S."/>
            <person name="Bisseling T."/>
            <person name="Choisne N."/>
            <person name="Couloux A."/>
            <person name="Denny R."/>
            <person name="Deshpande S."/>
            <person name="Dai X."/>
            <person name="Doyle J.J."/>
            <person name="Dudez A.M."/>
            <person name="Farmer A.D."/>
            <person name="Fouteau S."/>
            <person name="Franken C."/>
            <person name="Gibelin C."/>
            <person name="Gish J."/>
            <person name="Goldstein S."/>
            <person name="Gonzalez A.J."/>
            <person name="Green P.J."/>
            <person name="Hallab A."/>
            <person name="Hartog M."/>
            <person name="Hua A."/>
            <person name="Humphray S.J."/>
            <person name="Jeong D.H."/>
            <person name="Jing Y."/>
            <person name="Jocker A."/>
            <person name="Kenton S.M."/>
            <person name="Kim D.J."/>
            <person name="Klee K."/>
            <person name="Lai H."/>
            <person name="Lang C."/>
            <person name="Lin S."/>
            <person name="Macmil S.L."/>
            <person name="Magdelenat G."/>
            <person name="Matthews L."/>
            <person name="McCorrison J."/>
            <person name="Monaghan E.L."/>
            <person name="Mun J.H."/>
            <person name="Najar F.Z."/>
            <person name="Nicholson C."/>
            <person name="Noirot C."/>
            <person name="O'Bleness M."/>
            <person name="Paule C.R."/>
            <person name="Poulain J."/>
            <person name="Prion F."/>
            <person name="Qin B."/>
            <person name="Qu C."/>
            <person name="Retzel E.F."/>
            <person name="Riddle C."/>
            <person name="Sallet E."/>
            <person name="Samain S."/>
            <person name="Samson N."/>
            <person name="Sanders I."/>
            <person name="Saurat O."/>
            <person name="Scarpelli C."/>
            <person name="Schiex T."/>
            <person name="Segurens B."/>
            <person name="Severin A.J."/>
            <person name="Sherrier D.J."/>
            <person name="Shi R."/>
            <person name="Sims S."/>
            <person name="Singer S.R."/>
            <person name="Sinharoy S."/>
            <person name="Sterck L."/>
            <person name="Viollet A."/>
            <person name="Wang B.B."/>
            <person name="Wang K."/>
            <person name="Wang M."/>
            <person name="Wang X."/>
            <person name="Warfsmann J."/>
            <person name="Weissenbach J."/>
            <person name="White D.D."/>
            <person name="White J.D."/>
            <person name="Wiley G.B."/>
            <person name="Wincker P."/>
            <person name="Xing Y."/>
            <person name="Yang L."/>
            <person name="Yao Z."/>
            <person name="Ying F."/>
            <person name="Zhai J."/>
            <person name="Zhou L."/>
            <person name="Zuber A."/>
            <person name="Denarie J."/>
            <person name="Dixon R.A."/>
            <person name="May G.D."/>
            <person name="Schwartz D.C."/>
            <person name="Rogers J."/>
            <person name="Quetier F."/>
            <person name="Town C.D."/>
            <person name="Roe B.A."/>
        </authorList>
    </citation>
    <scope>NUCLEOTIDE SEQUENCE [LARGE SCALE GENOMIC DNA]</scope>
    <source>
        <strain evidence="10">A17</strain>
        <strain evidence="11 12">cv. Jemalong A17</strain>
    </source>
</reference>
<dbReference type="Pfam" id="PF07725">
    <property type="entry name" value="LRR_3"/>
    <property type="match status" value="1"/>
</dbReference>
<evidence type="ECO:0000256" key="7">
    <source>
        <dbReference type="ARBA" id="ARBA00047304"/>
    </source>
</evidence>
<evidence type="ECO:0000313" key="11">
    <source>
        <dbReference type="EnsemblPlants" id="AET02116"/>
    </source>
</evidence>
<dbReference type="Gene3D" id="1.10.8.430">
    <property type="entry name" value="Helical domain of apoptotic protease-activating factors"/>
    <property type="match status" value="1"/>
</dbReference>
<dbReference type="AlphaFoldDB" id="G7LCP9"/>
<dbReference type="PRINTS" id="PR00364">
    <property type="entry name" value="DISEASERSIST"/>
</dbReference>
<dbReference type="PANTHER" id="PTHR11017">
    <property type="entry name" value="LEUCINE-RICH REPEAT-CONTAINING PROTEIN"/>
    <property type="match status" value="1"/>
</dbReference>
<dbReference type="Gene3D" id="3.80.10.10">
    <property type="entry name" value="Ribonuclease Inhibitor"/>
    <property type="match status" value="2"/>
</dbReference>
<dbReference type="SUPFAM" id="SSF52200">
    <property type="entry name" value="Toll/Interleukin receptor TIR domain"/>
    <property type="match status" value="1"/>
</dbReference>
<dbReference type="Gene3D" id="3.40.50.300">
    <property type="entry name" value="P-loop containing nucleotide triphosphate hydrolases"/>
    <property type="match status" value="1"/>
</dbReference>
<organism evidence="10 12">
    <name type="scientific">Medicago truncatula</name>
    <name type="common">Barrel medic</name>
    <name type="synonym">Medicago tribuloides</name>
    <dbReference type="NCBI Taxonomy" id="3880"/>
    <lineage>
        <taxon>Eukaryota</taxon>
        <taxon>Viridiplantae</taxon>
        <taxon>Streptophyta</taxon>
        <taxon>Embryophyta</taxon>
        <taxon>Tracheophyta</taxon>
        <taxon>Spermatophyta</taxon>
        <taxon>Magnoliopsida</taxon>
        <taxon>eudicotyledons</taxon>
        <taxon>Gunneridae</taxon>
        <taxon>Pentapetalae</taxon>
        <taxon>rosids</taxon>
        <taxon>fabids</taxon>
        <taxon>Fabales</taxon>
        <taxon>Fabaceae</taxon>
        <taxon>Papilionoideae</taxon>
        <taxon>50 kb inversion clade</taxon>
        <taxon>NPAAA clade</taxon>
        <taxon>Hologalegina</taxon>
        <taxon>IRL clade</taxon>
        <taxon>Trifolieae</taxon>
        <taxon>Medicago</taxon>
    </lineage>
</organism>
<dbReference type="Pfam" id="PF01582">
    <property type="entry name" value="TIR"/>
    <property type="match status" value="1"/>
</dbReference>
<keyword evidence="12" id="KW-1185">Reference proteome</keyword>
<feature type="compositionally biased region" description="Basic and acidic residues" evidence="8">
    <location>
        <begin position="1089"/>
        <end position="1098"/>
    </location>
</feature>
<dbReference type="SUPFAM" id="SSF52058">
    <property type="entry name" value="L domain-like"/>
    <property type="match status" value="1"/>
</dbReference>
<keyword evidence="2" id="KW-0433">Leucine-rich repeat</keyword>
<dbReference type="SUPFAM" id="SSF52540">
    <property type="entry name" value="P-loop containing nucleoside triphosphate hydrolases"/>
    <property type="match status" value="1"/>
</dbReference>
<feature type="region of interest" description="Disordered" evidence="8">
    <location>
        <begin position="1082"/>
        <end position="1110"/>
    </location>
</feature>
<accession>G7LCP9</accession>
<keyword evidence="4" id="KW-0378">Hydrolase</keyword>
<evidence type="ECO:0000256" key="6">
    <source>
        <dbReference type="ARBA" id="ARBA00023027"/>
    </source>
</evidence>
<dbReference type="EC" id="3.2.2.6" evidence="1"/>
<dbReference type="SUPFAM" id="SSF46785">
    <property type="entry name" value="Winged helix' DNA-binding domain"/>
    <property type="match status" value="1"/>
</dbReference>
<dbReference type="Gene3D" id="3.40.50.10140">
    <property type="entry name" value="Toll/interleukin-1 receptor homology (TIR) domain"/>
    <property type="match status" value="1"/>
</dbReference>
<keyword evidence="5" id="KW-0611">Plant defense</keyword>
<dbReference type="EMBL" id="CM001224">
    <property type="protein sequence ID" value="AET02116.1"/>
    <property type="molecule type" value="Genomic_DNA"/>
</dbReference>
<dbReference type="InterPro" id="IPR000157">
    <property type="entry name" value="TIR_dom"/>
</dbReference>
<dbReference type="InterPro" id="IPR011713">
    <property type="entry name" value="Leu-rich_rpt_3"/>
</dbReference>
<dbReference type="InterPro" id="IPR036390">
    <property type="entry name" value="WH_DNA-bd_sf"/>
</dbReference>
<dbReference type="GO" id="GO:0006952">
    <property type="term" value="P:defense response"/>
    <property type="evidence" value="ECO:0007669"/>
    <property type="project" value="UniProtKB-KW"/>
</dbReference>
<comment type="catalytic activity">
    <reaction evidence="7">
        <text>NAD(+) + H2O = ADP-D-ribose + nicotinamide + H(+)</text>
        <dbReference type="Rhea" id="RHEA:16301"/>
        <dbReference type="ChEBI" id="CHEBI:15377"/>
        <dbReference type="ChEBI" id="CHEBI:15378"/>
        <dbReference type="ChEBI" id="CHEBI:17154"/>
        <dbReference type="ChEBI" id="CHEBI:57540"/>
        <dbReference type="ChEBI" id="CHEBI:57967"/>
        <dbReference type="EC" id="3.2.2.6"/>
    </reaction>
    <physiologicalReaction direction="left-to-right" evidence="7">
        <dbReference type="Rhea" id="RHEA:16302"/>
    </physiologicalReaction>
</comment>
<dbReference type="HOGENOM" id="CLU_001561_0_2_1"/>
<feature type="domain" description="TIR" evidence="9">
    <location>
        <begin position="12"/>
        <end position="177"/>
    </location>
</feature>
<evidence type="ECO:0000256" key="5">
    <source>
        <dbReference type="ARBA" id="ARBA00022821"/>
    </source>
</evidence>
<evidence type="ECO:0000256" key="3">
    <source>
        <dbReference type="ARBA" id="ARBA00022737"/>
    </source>
</evidence>
<evidence type="ECO:0000259" key="9">
    <source>
        <dbReference type="PROSITE" id="PS50104"/>
    </source>
</evidence>
<evidence type="ECO:0000256" key="8">
    <source>
        <dbReference type="SAM" id="MobiDB-lite"/>
    </source>
</evidence>
<dbReference type="InterPro" id="IPR042197">
    <property type="entry name" value="Apaf_helical"/>
</dbReference>
<dbReference type="GO" id="GO:0061809">
    <property type="term" value="F:NAD+ nucleosidase activity, cyclic ADP-ribose generating"/>
    <property type="evidence" value="ECO:0007669"/>
    <property type="project" value="UniProtKB-EC"/>
</dbReference>
<keyword evidence="3" id="KW-0677">Repeat</keyword>
<evidence type="ECO:0000313" key="10">
    <source>
        <dbReference type="EMBL" id="AET02116.1"/>
    </source>
</evidence>
<dbReference type="eggNOG" id="ENOG502SI7S">
    <property type="taxonomic scope" value="Eukaryota"/>
</dbReference>
<dbReference type="InterPro" id="IPR044974">
    <property type="entry name" value="Disease_R_plants"/>
</dbReference>
<dbReference type="Proteomes" id="UP000002051">
    <property type="component" value="Chromosome 8"/>
</dbReference>
<dbReference type="OMA" id="NCESICH"/>
<reference evidence="11" key="3">
    <citation type="submission" date="2015-04" db="UniProtKB">
        <authorList>
            <consortium name="EnsemblPlants"/>
        </authorList>
    </citation>
    <scope>IDENTIFICATION</scope>
    <source>
        <strain evidence="11">cv. Jemalong A17</strain>
    </source>
</reference>
<proteinExistence type="predicted"/>
<dbReference type="InterPro" id="IPR032675">
    <property type="entry name" value="LRR_dom_sf"/>
</dbReference>
<dbReference type="Pfam" id="PF00931">
    <property type="entry name" value="NB-ARC"/>
    <property type="match status" value="1"/>
</dbReference>
<gene>
    <name evidence="10" type="ordered locus">MTR_8g032440</name>
</gene>
<dbReference type="GO" id="GO:0043531">
    <property type="term" value="F:ADP binding"/>
    <property type="evidence" value="ECO:0007669"/>
    <property type="project" value="InterPro"/>
</dbReference>
<dbReference type="InterPro" id="IPR035897">
    <property type="entry name" value="Toll_tir_struct_dom_sf"/>
</dbReference>
<dbReference type="FunFam" id="3.40.50.10140:FF:000007">
    <property type="entry name" value="Disease resistance protein (TIR-NBS-LRR class)"/>
    <property type="match status" value="1"/>
</dbReference>
<name>G7LCP9_MEDTR</name>
<dbReference type="Pfam" id="PF23282">
    <property type="entry name" value="WHD_ROQ1"/>
    <property type="match status" value="1"/>
</dbReference>
<dbReference type="InterPro" id="IPR027417">
    <property type="entry name" value="P-loop_NTPase"/>
</dbReference>
<dbReference type="GO" id="GO:0007165">
    <property type="term" value="P:signal transduction"/>
    <property type="evidence" value="ECO:0007669"/>
    <property type="project" value="InterPro"/>
</dbReference>
<dbReference type="PANTHER" id="PTHR11017:SF512">
    <property type="entry name" value="ADP-RIBOSYL CYCLASE_CYCLIC ADP-RIBOSE HYDROLASE"/>
    <property type="match status" value="1"/>
</dbReference>
<evidence type="ECO:0000256" key="1">
    <source>
        <dbReference type="ARBA" id="ARBA00011982"/>
    </source>
</evidence>
<dbReference type="EnsemblPlants" id="AET02116">
    <property type="protein sequence ID" value="AET02116"/>
    <property type="gene ID" value="MTR_8g032440"/>
</dbReference>
<dbReference type="PROSITE" id="PS50104">
    <property type="entry name" value="TIR"/>
    <property type="match status" value="1"/>
</dbReference>
<dbReference type="FunFam" id="1.10.8.430:FF:000002">
    <property type="entry name" value="Disease resistance protein (TIR-NBS-LRR class)"/>
    <property type="match status" value="1"/>
</dbReference>